<dbReference type="InParanoid" id="B4D0C8"/>
<proteinExistence type="predicted"/>
<dbReference type="EMBL" id="ABVL01000005">
    <property type="protein sequence ID" value="EDY20442.1"/>
    <property type="molecule type" value="Genomic_DNA"/>
</dbReference>
<evidence type="ECO:0008006" key="4">
    <source>
        <dbReference type="Google" id="ProtNLM"/>
    </source>
</evidence>
<dbReference type="STRING" id="497964.CfE428DRAFT_2366"/>
<organism evidence="2 3">
    <name type="scientific">Chthoniobacter flavus Ellin428</name>
    <dbReference type="NCBI Taxonomy" id="497964"/>
    <lineage>
        <taxon>Bacteria</taxon>
        <taxon>Pseudomonadati</taxon>
        <taxon>Verrucomicrobiota</taxon>
        <taxon>Spartobacteria</taxon>
        <taxon>Chthoniobacterales</taxon>
        <taxon>Chthoniobacteraceae</taxon>
        <taxon>Chthoniobacter</taxon>
    </lineage>
</organism>
<dbReference type="eggNOG" id="COG3071">
    <property type="taxonomic scope" value="Bacteria"/>
</dbReference>
<feature type="transmembrane region" description="Helical" evidence="1">
    <location>
        <begin position="7"/>
        <end position="26"/>
    </location>
</feature>
<dbReference type="Proteomes" id="UP000005824">
    <property type="component" value="Unassembled WGS sequence"/>
</dbReference>
<dbReference type="AlphaFoldDB" id="B4D0C8"/>
<keyword evidence="3" id="KW-1185">Reference proteome</keyword>
<dbReference type="PANTHER" id="PTHR36443:SF1">
    <property type="entry name" value="BSR5223 PROTEIN"/>
    <property type="match status" value="1"/>
</dbReference>
<gene>
    <name evidence="2" type="ORF">CfE428DRAFT_2366</name>
</gene>
<protein>
    <recommendedName>
        <fullName evidence="4">DUF2905 domain-containing protein</fullName>
    </recommendedName>
</protein>
<dbReference type="PANTHER" id="PTHR36443">
    <property type="entry name" value="BSR5223 PROTEIN"/>
    <property type="match status" value="1"/>
</dbReference>
<reference evidence="2 3" key="1">
    <citation type="journal article" date="2011" name="J. Bacteriol.">
        <title>Genome sequence of Chthoniobacter flavus Ellin428, an aerobic heterotrophic soil bacterium.</title>
        <authorList>
            <person name="Kant R."/>
            <person name="van Passel M.W."/>
            <person name="Palva A."/>
            <person name="Lucas S."/>
            <person name="Lapidus A."/>
            <person name="Glavina Del Rio T."/>
            <person name="Dalin E."/>
            <person name="Tice H."/>
            <person name="Bruce D."/>
            <person name="Goodwin L."/>
            <person name="Pitluck S."/>
            <person name="Larimer F.W."/>
            <person name="Land M.L."/>
            <person name="Hauser L."/>
            <person name="Sangwan P."/>
            <person name="de Vos W.M."/>
            <person name="Janssen P.H."/>
            <person name="Smidt H."/>
        </authorList>
    </citation>
    <scope>NUCLEOTIDE SEQUENCE [LARGE SCALE GENOMIC DNA]</scope>
    <source>
        <strain evidence="2 3">Ellin428</strain>
    </source>
</reference>
<dbReference type="InterPro" id="IPR021320">
    <property type="entry name" value="DUF2905"/>
</dbReference>
<comment type="caution">
    <text evidence="2">The sequence shown here is derived from an EMBL/GenBank/DDBJ whole genome shotgun (WGS) entry which is preliminary data.</text>
</comment>
<name>B4D0C8_9BACT</name>
<keyword evidence="1" id="KW-0812">Transmembrane</keyword>
<feature type="transmembrane region" description="Helical" evidence="1">
    <location>
        <begin position="46"/>
        <end position="68"/>
    </location>
</feature>
<evidence type="ECO:0000313" key="2">
    <source>
        <dbReference type="EMBL" id="EDY20442.1"/>
    </source>
</evidence>
<evidence type="ECO:0000313" key="3">
    <source>
        <dbReference type="Proteomes" id="UP000005824"/>
    </source>
</evidence>
<sequence length="70" mass="7596">MQDLGKMVFILGLVLVIAGAILWKTGGLGGLGQLPGDIFVKKGNSTFYFPIVTCIIISLVLTLLSWLFRK</sequence>
<keyword evidence="1" id="KW-1133">Transmembrane helix</keyword>
<evidence type="ECO:0000256" key="1">
    <source>
        <dbReference type="SAM" id="Phobius"/>
    </source>
</evidence>
<keyword evidence="1" id="KW-0472">Membrane</keyword>
<dbReference type="Pfam" id="PF11146">
    <property type="entry name" value="DUF2905"/>
    <property type="match status" value="1"/>
</dbReference>
<accession>B4D0C8</accession>